<evidence type="ECO:0000313" key="2">
    <source>
        <dbReference type="Proteomes" id="UP001426770"/>
    </source>
</evidence>
<accession>A0ABP9WI00</accession>
<dbReference type="Pfam" id="PF14081">
    <property type="entry name" value="DUF4262"/>
    <property type="match status" value="1"/>
</dbReference>
<protein>
    <recommendedName>
        <fullName evidence="3">DUF4262 domain-containing protein</fullName>
    </recommendedName>
</protein>
<dbReference type="RefSeq" id="WP_286215417.1">
    <property type="nucleotide sequence ID" value="NZ_AP027736.1"/>
</dbReference>
<dbReference type="InterPro" id="IPR025358">
    <property type="entry name" value="DUF4262"/>
</dbReference>
<sequence length="156" mass="16598">MARMDGPGGYGHLEHLIARHGWAVQAVMADGESPPYAYTVGLERRGLPEVIVFGIPYPDSLGILNELARRATSGEVELVAGAVVDGLNDIGVRMALVDVDDSGGHLLAANTHAKHGVRPVRALQLVYPSPDLWGPWPWEQQDTALPLLGPVPAALS</sequence>
<dbReference type="EMBL" id="BAABRR010000007">
    <property type="protein sequence ID" value="GAA5519209.1"/>
    <property type="molecule type" value="Genomic_DNA"/>
</dbReference>
<evidence type="ECO:0000313" key="1">
    <source>
        <dbReference type="EMBL" id="GAA5519209.1"/>
    </source>
</evidence>
<organism evidence="1 2">
    <name type="scientific">Demequina sediminis</name>
    <dbReference type="NCBI Taxonomy" id="1930058"/>
    <lineage>
        <taxon>Bacteria</taxon>
        <taxon>Bacillati</taxon>
        <taxon>Actinomycetota</taxon>
        <taxon>Actinomycetes</taxon>
        <taxon>Micrococcales</taxon>
        <taxon>Demequinaceae</taxon>
        <taxon>Demequina</taxon>
    </lineage>
</organism>
<proteinExistence type="predicted"/>
<name>A0ABP9WI00_9MICO</name>
<evidence type="ECO:0008006" key="3">
    <source>
        <dbReference type="Google" id="ProtNLM"/>
    </source>
</evidence>
<reference evidence="1 2" key="1">
    <citation type="submission" date="2024-02" db="EMBL/GenBank/DDBJ databases">
        <title>Lysinimicrobium sediminis NBRC 112286.</title>
        <authorList>
            <person name="Ichikawa N."/>
            <person name="Katano-Makiyama Y."/>
            <person name="Hidaka K."/>
        </authorList>
    </citation>
    <scope>NUCLEOTIDE SEQUENCE [LARGE SCALE GENOMIC DNA]</scope>
    <source>
        <strain evidence="1 2">NBRC 112286</strain>
    </source>
</reference>
<comment type="caution">
    <text evidence="1">The sequence shown here is derived from an EMBL/GenBank/DDBJ whole genome shotgun (WGS) entry which is preliminary data.</text>
</comment>
<gene>
    <name evidence="1" type="ORF">Lsed01_01647</name>
</gene>
<keyword evidence="2" id="KW-1185">Reference proteome</keyword>
<dbReference type="Proteomes" id="UP001426770">
    <property type="component" value="Unassembled WGS sequence"/>
</dbReference>